<dbReference type="Proteomes" id="UP000516738">
    <property type="component" value="Segment"/>
</dbReference>
<sequence>MRPDQTWFYFEGHKTVDCFCLEIADLEERTVSHFSPSMFGSATYGPHMRAKMKDLK</sequence>
<dbReference type="EMBL" id="MT771345">
    <property type="protein sequence ID" value="QOC56239.1"/>
    <property type="molecule type" value="Genomic_DNA"/>
</dbReference>
<reference evidence="1 2" key="1">
    <citation type="submission" date="2020-07" db="EMBL/GenBank/DDBJ databases">
        <authorList>
            <person name="Bortz R.L."/>
            <person name="Azar A."/>
            <person name="Bigley D.P."/>
            <person name="Brower T.S."/>
            <person name="Grinkewitz S."/>
            <person name="Hileman B.A."/>
            <person name="Kistler A."/>
            <person name="Lapat C.L."/>
            <person name="Murphey C.P."/>
            <person name="Rahman A."/>
            <person name="Strauss J.R."/>
            <person name="Taylor J.L."/>
            <person name="Butela K.A."/>
            <person name="Garlena R.A."/>
            <person name="Russell D.A."/>
            <person name="Pope W.H."/>
            <person name="Jacobs-Sera D."/>
            <person name="Hatfull G.F."/>
        </authorList>
    </citation>
    <scope>NUCLEOTIDE SEQUENCE [LARGE SCALE GENOMIC DNA]</scope>
</reference>
<evidence type="ECO:0000313" key="1">
    <source>
        <dbReference type="EMBL" id="QOC56239.1"/>
    </source>
</evidence>
<proteinExistence type="predicted"/>
<gene>
    <name evidence="1" type="primary">94</name>
    <name evidence="1" type="ORF">SEA_SIENNA_94</name>
</gene>
<organism evidence="1 2">
    <name type="scientific">Gordonia phage Sienna</name>
    <dbReference type="NCBI Taxonomy" id="2759396"/>
    <lineage>
        <taxon>Viruses</taxon>
        <taxon>Duplodnaviria</taxon>
        <taxon>Heunggongvirae</taxon>
        <taxon>Uroviricota</taxon>
        <taxon>Caudoviricetes</taxon>
        <taxon>Terapinvirus</taxon>
        <taxon>Terapinvirus terapin</taxon>
    </lineage>
</organism>
<accession>A0A7L7SU47</accession>
<name>A0A7L7SU47_9CAUD</name>
<protein>
    <submittedName>
        <fullName evidence="1">Uncharacterized protein</fullName>
    </submittedName>
</protein>
<evidence type="ECO:0000313" key="2">
    <source>
        <dbReference type="Proteomes" id="UP000516738"/>
    </source>
</evidence>